<reference evidence="1" key="1">
    <citation type="submission" date="2018-05" db="EMBL/GenBank/DDBJ databases">
        <authorList>
            <person name="Lanie J.A."/>
            <person name="Ng W.-L."/>
            <person name="Kazmierczak K.M."/>
            <person name="Andrzejewski T.M."/>
            <person name="Davidsen T.M."/>
            <person name="Wayne K.J."/>
            <person name="Tettelin H."/>
            <person name="Glass J.I."/>
            <person name="Rusch D."/>
            <person name="Podicherti R."/>
            <person name="Tsui H.-C.T."/>
            <person name="Winkler M.E."/>
        </authorList>
    </citation>
    <scope>NUCLEOTIDE SEQUENCE</scope>
</reference>
<dbReference type="AlphaFoldDB" id="A0A381Q3U2"/>
<accession>A0A381Q3U2</accession>
<proteinExistence type="predicted"/>
<sequence length="23" mass="2684">MTTYIEAQVDNKHASELRTNFNT</sequence>
<dbReference type="EMBL" id="UINC01001196">
    <property type="protein sequence ID" value="SUZ73992.1"/>
    <property type="molecule type" value="Genomic_DNA"/>
</dbReference>
<protein>
    <submittedName>
        <fullName evidence="1">Uncharacterized protein</fullName>
    </submittedName>
</protein>
<gene>
    <name evidence="1" type="ORF">METZ01_LOCUS26846</name>
</gene>
<organism evidence="1">
    <name type="scientific">marine metagenome</name>
    <dbReference type="NCBI Taxonomy" id="408172"/>
    <lineage>
        <taxon>unclassified sequences</taxon>
        <taxon>metagenomes</taxon>
        <taxon>ecological metagenomes</taxon>
    </lineage>
</organism>
<evidence type="ECO:0000313" key="1">
    <source>
        <dbReference type="EMBL" id="SUZ73992.1"/>
    </source>
</evidence>
<name>A0A381Q3U2_9ZZZZ</name>